<gene>
    <name evidence="2" type="ORF">BECKLPF1236B_GA0070989_107614</name>
</gene>
<organism evidence="2">
    <name type="scientific">Candidatus Kentrum sp. LPFa</name>
    <dbReference type="NCBI Taxonomy" id="2126335"/>
    <lineage>
        <taxon>Bacteria</taxon>
        <taxon>Pseudomonadati</taxon>
        <taxon>Pseudomonadota</taxon>
        <taxon>Gammaproteobacteria</taxon>
        <taxon>Candidatus Kentrum</taxon>
    </lineage>
</organism>
<dbReference type="EMBL" id="CAADFK010000076">
    <property type="protein sequence ID" value="VFK15362.1"/>
    <property type="molecule type" value="Genomic_DNA"/>
</dbReference>
<dbReference type="Pfam" id="PF13242">
    <property type="entry name" value="Hydrolase_like"/>
    <property type="match status" value="1"/>
</dbReference>
<protein>
    <submittedName>
        <fullName evidence="2">Putative hydrolase of the HAD superfamily</fullName>
    </submittedName>
</protein>
<reference evidence="2" key="1">
    <citation type="submission" date="2019-02" db="EMBL/GenBank/DDBJ databases">
        <authorList>
            <person name="Gruber-Vodicka R. H."/>
            <person name="Seah K. B. B."/>
        </authorList>
    </citation>
    <scope>NUCLEOTIDE SEQUENCE</scope>
    <source>
        <strain evidence="2">BECK_S313</strain>
    </source>
</reference>
<keyword evidence="1 2" id="KW-0378">Hydrolase</keyword>
<dbReference type="Gene3D" id="3.40.50.1000">
    <property type="entry name" value="HAD superfamily/HAD-like"/>
    <property type="match status" value="1"/>
</dbReference>
<dbReference type="NCBIfam" id="TIGR01509">
    <property type="entry name" value="HAD-SF-IA-v3"/>
    <property type="match status" value="1"/>
</dbReference>
<dbReference type="PANTHER" id="PTHR43316:SF3">
    <property type="entry name" value="HALOACID DEHALOGENASE, TYPE II (AFU_ORTHOLOGUE AFUA_2G07750)-RELATED"/>
    <property type="match status" value="1"/>
</dbReference>
<dbReference type="InterPro" id="IPR051540">
    <property type="entry name" value="S-2-haloacid_dehalogenase"/>
</dbReference>
<dbReference type="InterPro" id="IPR023214">
    <property type="entry name" value="HAD_sf"/>
</dbReference>
<dbReference type="InterPro" id="IPR036412">
    <property type="entry name" value="HAD-like_sf"/>
</dbReference>
<dbReference type="GO" id="GO:0016787">
    <property type="term" value="F:hydrolase activity"/>
    <property type="evidence" value="ECO:0007669"/>
    <property type="project" value="UniProtKB-KW"/>
</dbReference>
<accession>A0A450WEB4</accession>
<dbReference type="NCBIfam" id="TIGR01549">
    <property type="entry name" value="HAD-SF-IA-v1"/>
    <property type="match status" value="1"/>
</dbReference>
<evidence type="ECO:0000256" key="1">
    <source>
        <dbReference type="ARBA" id="ARBA00022801"/>
    </source>
</evidence>
<dbReference type="SUPFAM" id="SSF56784">
    <property type="entry name" value="HAD-like"/>
    <property type="match status" value="1"/>
</dbReference>
<dbReference type="InterPro" id="IPR006439">
    <property type="entry name" value="HAD-SF_hydro_IA"/>
</dbReference>
<dbReference type="AlphaFoldDB" id="A0A450WEB4"/>
<dbReference type="PANTHER" id="PTHR43316">
    <property type="entry name" value="HYDROLASE, HALOACID DELAHOGENASE-RELATED"/>
    <property type="match status" value="1"/>
</dbReference>
<evidence type="ECO:0000313" key="2">
    <source>
        <dbReference type="EMBL" id="VFK15362.1"/>
    </source>
</evidence>
<sequence length="227" mass="25567">MFVFFDIGSTLMDGPPQGPARRLAGLMGLPEEARHPLNDFLLRTPLAGPRALADYLVSRCDVDPGVALDASDTLWQAQIQESRVIPGARESLQRLRSAGIPYGFISNIWSPFHQGFQRLFREEIRDRPCFLSFELGLRKPDTALYRAALSALSLSPEETLMVGDTYANDMAPAMALGMKTVWILRRPQKEHPDLVRVRNGQLPFPDRIFGSIEYLEPDVFHSLFTPR</sequence>
<proteinExistence type="predicted"/>
<name>A0A450WEB4_9GAMM</name>